<dbReference type="GO" id="GO:0016787">
    <property type="term" value="F:hydrolase activity"/>
    <property type="evidence" value="ECO:0007669"/>
    <property type="project" value="UniProtKB-KW"/>
</dbReference>
<dbReference type="Proteomes" id="UP000515934">
    <property type="component" value="Chromosome"/>
</dbReference>
<proteinExistence type="predicted"/>
<evidence type="ECO:0000256" key="1">
    <source>
        <dbReference type="SAM" id="SignalP"/>
    </source>
</evidence>
<dbReference type="AlphaFoldDB" id="A0A7G9S5P6"/>
<dbReference type="Pfam" id="PF12697">
    <property type="entry name" value="Abhydrolase_6"/>
    <property type="match status" value="1"/>
</dbReference>
<keyword evidence="3" id="KW-0378">Hydrolase</keyword>
<protein>
    <submittedName>
        <fullName evidence="3">Alpha/beta fold hydrolase</fullName>
    </submittedName>
</protein>
<reference evidence="3 4" key="1">
    <citation type="submission" date="2020-08" db="EMBL/GenBank/DDBJ databases">
        <title>Genome sequence of Leucobacter denitrificans KACC 14055T.</title>
        <authorList>
            <person name="Hyun D.-W."/>
            <person name="Bae J.-W."/>
        </authorList>
    </citation>
    <scope>NUCLEOTIDE SEQUENCE [LARGE SCALE GENOMIC DNA]</scope>
    <source>
        <strain evidence="3 4">KACC 14055</strain>
    </source>
</reference>
<keyword evidence="4" id="KW-1185">Reference proteome</keyword>
<dbReference type="KEGG" id="ldn:H9L06_02045"/>
<evidence type="ECO:0000259" key="2">
    <source>
        <dbReference type="Pfam" id="PF12697"/>
    </source>
</evidence>
<dbReference type="Gene3D" id="3.40.50.1820">
    <property type="entry name" value="alpha/beta hydrolase"/>
    <property type="match status" value="1"/>
</dbReference>
<dbReference type="InterPro" id="IPR029058">
    <property type="entry name" value="AB_hydrolase_fold"/>
</dbReference>
<dbReference type="SUPFAM" id="SSF53474">
    <property type="entry name" value="alpha/beta-Hydrolases"/>
    <property type="match status" value="1"/>
</dbReference>
<gene>
    <name evidence="3" type="ORF">H9L06_02045</name>
</gene>
<feature type="chain" id="PRO_5028846046" evidence="1">
    <location>
        <begin position="28"/>
        <end position="403"/>
    </location>
</feature>
<feature type="signal peptide" evidence="1">
    <location>
        <begin position="1"/>
        <end position="27"/>
    </location>
</feature>
<organism evidence="3 4">
    <name type="scientific">Leucobacter denitrificans</name>
    <dbReference type="NCBI Taxonomy" id="683042"/>
    <lineage>
        <taxon>Bacteria</taxon>
        <taxon>Bacillati</taxon>
        <taxon>Actinomycetota</taxon>
        <taxon>Actinomycetes</taxon>
        <taxon>Micrococcales</taxon>
        <taxon>Microbacteriaceae</taxon>
        <taxon>Leucobacter</taxon>
    </lineage>
</organism>
<evidence type="ECO:0000313" key="4">
    <source>
        <dbReference type="Proteomes" id="UP000515934"/>
    </source>
</evidence>
<keyword evidence="1" id="KW-0732">Signal</keyword>
<sequence length="403" mass="44041">MNAWRKAVVAGSAAAAAGLTAGAAAFAASVQFARSTVRVAERSERSVRVLRVVRGEVTRVWLAGEGVDALGRQSLLFETPDDLANVLSGREPSGHARLGPVVARSGISVLREVERVDRGTLEAGAEGRMVGWWYTRPEELGYRVERTSFESEIGELDAWIVRPRWPRKRRWAVHVHGRGARPEETFRGIAPLARAGVTSLIINYRNDEQQPPGHGSRYGLGISESRDVDAAVGRALDLGAERVTLVGWSMGGTASLLAAADGVNRHHIDGIILDSPGIDWPEILRWHTRLKRAPLWIANVGMRMLRAGLVSSGEEGGIDVQSLRPEHFASRLSVPTLVLASPDDRYVPWAGARELAGLCPEHVQLVTISGARHVRLWNVDPERWEQAVLDFAAALPRPGWRGQ</sequence>
<name>A0A7G9S5P6_9MICO</name>
<accession>A0A7G9S5P6</accession>
<evidence type="ECO:0000313" key="3">
    <source>
        <dbReference type="EMBL" id="QNN63171.1"/>
    </source>
</evidence>
<dbReference type="RefSeq" id="WP_187555638.1">
    <property type="nucleotide sequence ID" value="NZ_CP060716.1"/>
</dbReference>
<feature type="domain" description="AB hydrolase-1" evidence="2">
    <location>
        <begin position="173"/>
        <end position="384"/>
    </location>
</feature>
<dbReference type="EMBL" id="CP060716">
    <property type="protein sequence ID" value="QNN63171.1"/>
    <property type="molecule type" value="Genomic_DNA"/>
</dbReference>
<dbReference type="InterPro" id="IPR000073">
    <property type="entry name" value="AB_hydrolase_1"/>
</dbReference>